<evidence type="ECO:0008006" key="4">
    <source>
        <dbReference type="Google" id="ProtNLM"/>
    </source>
</evidence>
<organism evidence="2 3">
    <name type="scientific">Salibacter halophilus</name>
    <dbReference type="NCBI Taxonomy" id="1803916"/>
    <lineage>
        <taxon>Bacteria</taxon>
        <taxon>Pseudomonadati</taxon>
        <taxon>Bacteroidota</taxon>
        <taxon>Flavobacteriia</taxon>
        <taxon>Flavobacteriales</taxon>
        <taxon>Salibacteraceae</taxon>
        <taxon>Salibacter</taxon>
    </lineage>
</organism>
<evidence type="ECO:0000313" key="2">
    <source>
        <dbReference type="EMBL" id="KAB1065079.1"/>
    </source>
</evidence>
<evidence type="ECO:0000256" key="1">
    <source>
        <dbReference type="SAM" id="Phobius"/>
    </source>
</evidence>
<gene>
    <name evidence="2" type="ORF">F3059_03765</name>
</gene>
<keyword evidence="1" id="KW-1133">Transmembrane helix</keyword>
<name>A0A6N6M9A2_9FLAO</name>
<protein>
    <recommendedName>
        <fullName evidence="4">DUF4760 domain-containing protein</fullName>
    </recommendedName>
</protein>
<reference evidence="2 3" key="1">
    <citation type="submission" date="2019-09" db="EMBL/GenBank/DDBJ databases">
        <title>Genomes of Cryomorphaceae.</title>
        <authorList>
            <person name="Bowman J.P."/>
        </authorList>
    </citation>
    <scope>NUCLEOTIDE SEQUENCE [LARGE SCALE GENOMIC DNA]</scope>
    <source>
        <strain evidence="2 3">KCTC 52047</strain>
    </source>
</reference>
<keyword evidence="3" id="KW-1185">Reference proteome</keyword>
<proteinExistence type="predicted"/>
<keyword evidence="1" id="KW-0472">Membrane</keyword>
<dbReference type="OrthoDB" id="9553626at2"/>
<accession>A0A6N6M9A2</accession>
<dbReference type="AlphaFoldDB" id="A0A6N6M9A2"/>
<dbReference type="Proteomes" id="UP000435357">
    <property type="component" value="Unassembled WGS sequence"/>
</dbReference>
<dbReference type="EMBL" id="WACR01000003">
    <property type="protein sequence ID" value="KAB1065079.1"/>
    <property type="molecule type" value="Genomic_DNA"/>
</dbReference>
<dbReference type="RefSeq" id="WP_151166653.1">
    <property type="nucleotide sequence ID" value="NZ_WACR01000003.1"/>
</dbReference>
<comment type="caution">
    <text evidence="2">The sequence shown here is derived from an EMBL/GenBank/DDBJ whole genome shotgun (WGS) entry which is preliminary data.</text>
</comment>
<feature type="transmembrane region" description="Helical" evidence="1">
    <location>
        <begin position="12"/>
        <end position="34"/>
    </location>
</feature>
<evidence type="ECO:0000313" key="3">
    <source>
        <dbReference type="Proteomes" id="UP000435357"/>
    </source>
</evidence>
<sequence>MELGKIDKGIATLIAAGIAAVISIFTLMLTLFFNRKSEIRSARRKSLEEFIYDVADSVHQLIAISNILLKNKTPESRSNWTDKANKAKMKLKALRPKIRYALWGLDKPIKVLTRLPDYTQYTLESDEVSKKTVKRGSNLGDALDNCIRKCYLNGRSPRFYEIWWLRFLAWKCEKPRNEYKLERDKKLEKQS</sequence>
<keyword evidence="1" id="KW-0812">Transmembrane</keyword>